<dbReference type="GO" id="GO:0016787">
    <property type="term" value="F:hydrolase activity"/>
    <property type="evidence" value="ECO:0007669"/>
    <property type="project" value="InterPro"/>
</dbReference>
<dbReference type="Proteomes" id="UP000326994">
    <property type="component" value="Unassembled WGS sequence"/>
</dbReference>
<sequence>MPFMYNKIFTIFLISYFLVSCATYEPQYRNPEAVSVFPSNKEIEKTFYLIGDGGKSPDGTLSKGLQVVENYLKENPVKGDYAIFLGDNIYPDGMPPLGAEDRKHSEYQLDAQVKSLGNFNGTMYFIPGNHDWYNDALVGLKREEDYLTEISNGKRLLQPEDGCPISSVKVTKNIQLIMIDSQWYLEDWNFLPTVNALCEIKTREKFFIELEYEIEKHQNKTIVFAMHHPMFTNGTHGGYFALKKHLYPTQRNLPLPVLSSLVTQIRSQGGVSIQDRYNELYNNLMVRLGAIAKKHERLVFASGHEHTLQHIEKDGLIQIVTGSAAKESAASLGKDGVFSTGAQGFAVMDVFKDGSSWVRYFIAGANNEPKMVFQKEIIKPIKMYDVSALNTAYADEVSVPVYTKDSIREALFFKTIYGQKYKEAYETPVTAKVALLDTLYGGLTPVRETGKKDYKALRLKDKNGRIYRMRALAKNSFKYSQPIVLTDATTETTQKDQVAEITVPDNFNSDFYTATHPYAALSIPTLAQPLDIFFTVNELYYIPKQQILGKYNESFGGELYYIAIEPAVENEGEQIFSYPVDIETTDDILIKLRNNPSVLIDEESYITSRLFDMLIGDWDREPDHWRWAEYLKKGGSYYVPIPRDRDDAFSSFDGNIIDIARSIFSGSRETHIYRDDFRDIQWFNEEGIILDRAILKRSGAKQWIFAAQRIQEKLTDEIIDQAFAKIPKEVSNQSLEDIKNTLKKRRDNLADIAETHHKYVANLQTITGTDESDYFEITRLPGGITNVKTYEYNGGLKAFIGEKNFDHNITREVWVYGLDGDDTFEVKGVDNDLIYLRVIGGRGTDYFDLKDGRRAKVYDTEDQISVIKENDGGELIFTNLYNLNTYDYRKQIERNTRYAPALGYNPDDGFRAGLQYVYTVNSFKRNPFSKRHVITGGYYYETNSFDVEYNGEFANSIGDSNLSIGLRLTSPNYTVNYFGYGNETNNPEDVLGFNYNRIELQNNTVYAGLIRNSSFGSVFSLKAKFDSYRLQSTMNNLYQDKGEVLLEDTDYFATIEGKYDYKSYDNPLNPARGMVFNLTAGLTDNLTSLERVFGYLKSSITFYNALTSDEKLVLKSTVKSQFNFGNKFEFYQGVNAGANNGLRGYREERFTGKSALVSGADLRYSFSEFDIGLFPIQIGIYAGGDLGRVWTPSDNSEQWHNDYGGGLWINGAGGFGTNVSAFRSKEGTRISFGVGFNF</sequence>
<evidence type="ECO:0000313" key="2">
    <source>
        <dbReference type="EMBL" id="GEQ87220.1"/>
    </source>
</evidence>
<gene>
    <name evidence="2" type="ORF">ULMS_27280</name>
</gene>
<organism evidence="2 3">
    <name type="scientific">Patiriisocius marinistellae</name>
    <dbReference type="NCBI Taxonomy" id="2494560"/>
    <lineage>
        <taxon>Bacteria</taxon>
        <taxon>Pseudomonadati</taxon>
        <taxon>Bacteroidota</taxon>
        <taxon>Flavobacteriia</taxon>
        <taxon>Flavobacteriales</taxon>
        <taxon>Flavobacteriaceae</taxon>
        <taxon>Patiriisocius</taxon>
    </lineage>
</organism>
<keyword evidence="3" id="KW-1185">Reference proteome</keyword>
<dbReference type="InterPro" id="IPR004843">
    <property type="entry name" value="Calcineurin-like_PHP"/>
</dbReference>
<feature type="domain" description="Calcineurin-like phosphoesterase" evidence="1">
    <location>
        <begin position="65"/>
        <end position="245"/>
    </location>
</feature>
<dbReference type="SUPFAM" id="SSF56300">
    <property type="entry name" value="Metallo-dependent phosphatases"/>
    <property type="match status" value="1"/>
</dbReference>
<dbReference type="OrthoDB" id="333971at2"/>
<dbReference type="PROSITE" id="PS51257">
    <property type="entry name" value="PROKAR_LIPOPROTEIN"/>
    <property type="match status" value="1"/>
</dbReference>
<evidence type="ECO:0000313" key="3">
    <source>
        <dbReference type="Proteomes" id="UP000326994"/>
    </source>
</evidence>
<reference evidence="2 3" key="1">
    <citation type="submission" date="2019-08" db="EMBL/GenBank/DDBJ databases">
        <title>Ulvibacter marinistellae sp. nov., isolated from a starfish, Patiria pectinifera.</title>
        <authorList>
            <person name="Kawano K."/>
            <person name="Ushijima N."/>
            <person name="Kihara M."/>
            <person name="Itoh H."/>
        </authorList>
    </citation>
    <scope>NUCLEOTIDE SEQUENCE [LARGE SCALE GENOMIC DNA]</scope>
    <source>
        <strain evidence="2 3">KK4</strain>
    </source>
</reference>
<dbReference type="Gene3D" id="3.60.21.10">
    <property type="match status" value="1"/>
</dbReference>
<name>A0A5J4FY91_9FLAO</name>
<dbReference type="AlphaFoldDB" id="A0A5J4FY91"/>
<dbReference type="EMBL" id="BKCF01000006">
    <property type="protein sequence ID" value="GEQ87220.1"/>
    <property type="molecule type" value="Genomic_DNA"/>
</dbReference>
<evidence type="ECO:0000259" key="1">
    <source>
        <dbReference type="Pfam" id="PF00149"/>
    </source>
</evidence>
<accession>A0A5J4FY91</accession>
<proteinExistence type="predicted"/>
<protein>
    <recommendedName>
        <fullName evidence="1">Calcineurin-like phosphoesterase domain-containing protein</fullName>
    </recommendedName>
</protein>
<dbReference type="InterPro" id="IPR029052">
    <property type="entry name" value="Metallo-depent_PP-like"/>
</dbReference>
<comment type="caution">
    <text evidence="2">The sequence shown here is derived from an EMBL/GenBank/DDBJ whole genome shotgun (WGS) entry which is preliminary data.</text>
</comment>
<dbReference type="Pfam" id="PF00149">
    <property type="entry name" value="Metallophos"/>
    <property type="match status" value="1"/>
</dbReference>